<dbReference type="InterPro" id="IPR003399">
    <property type="entry name" value="Mce/MlaD"/>
</dbReference>
<dbReference type="InterPro" id="IPR052336">
    <property type="entry name" value="MlaD_Phospholipid_Transporter"/>
</dbReference>
<dbReference type="EMBL" id="UINC01000245">
    <property type="protein sequence ID" value="SUZ51909.1"/>
    <property type="molecule type" value="Genomic_DNA"/>
</dbReference>
<feature type="domain" description="Mce/MlaD" evidence="1">
    <location>
        <begin position="2"/>
        <end position="65"/>
    </location>
</feature>
<protein>
    <recommendedName>
        <fullName evidence="1">Mce/MlaD domain-containing protein</fullName>
    </recommendedName>
</protein>
<sequence length="260" mass="28796">MSPSNPVTLNGYKIGKVQKINFNPNDTKELIVDVIIENDVKFSKTSKAELYETGLIGGKAIAIIPDYDNNVIAKSGDYLIGVVKPGLTDLVNQIMPQIQLQLEAVMKKAEIVLSNVNSLFDEETKESLKLSIDEFGSLTNSLSETSANINDFIKDNSPNLTTTINNLNETSLKIKDISSSMSEVDLNLILTNLDSTISNLNKITHKLNQGEGTIGKLLYDDVLFKNLDDATKNLEELIEDIKLNPKRYVHFSIFGKKSDK</sequence>
<reference evidence="2" key="1">
    <citation type="submission" date="2018-05" db="EMBL/GenBank/DDBJ databases">
        <authorList>
            <person name="Lanie J.A."/>
            <person name="Ng W.-L."/>
            <person name="Kazmierczak K.M."/>
            <person name="Andrzejewski T.M."/>
            <person name="Davidsen T.M."/>
            <person name="Wayne K.J."/>
            <person name="Tettelin H."/>
            <person name="Glass J.I."/>
            <person name="Rusch D."/>
            <person name="Podicherti R."/>
            <person name="Tsui H.-C.T."/>
            <person name="Winkler M.E."/>
        </authorList>
    </citation>
    <scope>NUCLEOTIDE SEQUENCE</scope>
</reference>
<evidence type="ECO:0000259" key="1">
    <source>
        <dbReference type="Pfam" id="PF02470"/>
    </source>
</evidence>
<evidence type="ECO:0000313" key="2">
    <source>
        <dbReference type="EMBL" id="SUZ51909.1"/>
    </source>
</evidence>
<dbReference type="PANTHER" id="PTHR33371">
    <property type="entry name" value="INTERMEMBRANE PHOSPHOLIPID TRANSPORT SYSTEM BINDING PROTEIN MLAD-RELATED"/>
    <property type="match status" value="1"/>
</dbReference>
<proteinExistence type="predicted"/>
<name>A0A381NBU5_9ZZZZ</name>
<dbReference type="AlphaFoldDB" id="A0A381NBU5"/>
<dbReference type="PANTHER" id="PTHR33371:SF4">
    <property type="entry name" value="INTERMEMBRANE PHOSPHOLIPID TRANSPORT SYSTEM BINDING PROTEIN MLAD"/>
    <property type="match status" value="1"/>
</dbReference>
<gene>
    <name evidence="2" type="ORF">METZ01_LOCUS4763</name>
</gene>
<accession>A0A381NBU5</accession>
<dbReference type="Pfam" id="PF02470">
    <property type="entry name" value="MlaD"/>
    <property type="match status" value="1"/>
</dbReference>
<organism evidence="2">
    <name type="scientific">marine metagenome</name>
    <dbReference type="NCBI Taxonomy" id="408172"/>
    <lineage>
        <taxon>unclassified sequences</taxon>
        <taxon>metagenomes</taxon>
        <taxon>ecological metagenomes</taxon>
    </lineage>
</organism>